<dbReference type="PRINTS" id="PR00081">
    <property type="entry name" value="GDHRDH"/>
</dbReference>
<dbReference type="Pfam" id="PF00106">
    <property type="entry name" value="adh_short"/>
    <property type="match status" value="1"/>
</dbReference>
<dbReference type="SUPFAM" id="SSF51735">
    <property type="entry name" value="NAD(P)-binding Rossmann-fold domains"/>
    <property type="match status" value="1"/>
</dbReference>
<dbReference type="RefSeq" id="WP_305932709.1">
    <property type="nucleotide sequence ID" value="NZ_JAVAIM010000001.1"/>
</dbReference>
<dbReference type="EMBL" id="JAVAIM010000001">
    <property type="protein sequence ID" value="MDP4575404.1"/>
    <property type="molecule type" value="Genomic_DNA"/>
</dbReference>
<reference evidence="3 4" key="1">
    <citation type="submission" date="2023-08" db="EMBL/GenBank/DDBJ databases">
        <title>genomic of G39.</title>
        <authorList>
            <person name="Wang Y."/>
        </authorList>
    </citation>
    <scope>NUCLEOTIDE SEQUENCE [LARGE SCALE GENOMIC DNA]</scope>
    <source>
        <strain evidence="3 4">G39</strain>
    </source>
</reference>
<comment type="caution">
    <text evidence="3">The sequence shown here is derived from an EMBL/GenBank/DDBJ whole genome shotgun (WGS) entry which is preliminary data.</text>
</comment>
<proteinExistence type="inferred from homology"/>
<dbReference type="PANTHER" id="PTHR42901:SF1">
    <property type="entry name" value="ALCOHOL DEHYDROGENASE"/>
    <property type="match status" value="1"/>
</dbReference>
<gene>
    <name evidence="3" type="ORF">Q9K02_09680</name>
</gene>
<evidence type="ECO:0000313" key="4">
    <source>
        <dbReference type="Proteomes" id="UP001240639"/>
    </source>
</evidence>
<evidence type="ECO:0000256" key="2">
    <source>
        <dbReference type="ARBA" id="ARBA00023002"/>
    </source>
</evidence>
<dbReference type="InterPro" id="IPR036291">
    <property type="entry name" value="NAD(P)-bd_dom_sf"/>
</dbReference>
<protein>
    <submittedName>
        <fullName evidence="3">SDR family NAD(P)-dependent oxidoreductase</fullName>
    </submittedName>
</protein>
<sequence length="237" mass="24979">MSDTPLDGRLVLVTGASKGIGAATAKAFAAAGAHVVLTARDVRGLETIEDAIHDAGGQSTIAPVDLAESDGIARLASAIAGRWEKLDALVISAAYLPTLTPVTQIDGKQFSQAITVNVLATQALLANFDPLLKRADAGRVYGLTSSVGADPRAYWSAYGSTKAAFDNLLECYAAEVEKVSKVRVALIDPGATRTDMRAKAYPGEDPKTVKSPDVVANRLVELQINDFDGFHRERVEA</sequence>
<dbReference type="Proteomes" id="UP001240639">
    <property type="component" value="Unassembled WGS sequence"/>
</dbReference>
<dbReference type="Gene3D" id="3.40.50.720">
    <property type="entry name" value="NAD(P)-binding Rossmann-like Domain"/>
    <property type="match status" value="1"/>
</dbReference>
<evidence type="ECO:0000313" key="3">
    <source>
        <dbReference type="EMBL" id="MDP4575404.1"/>
    </source>
</evidence>
<keyword evidence="2" id="KW-0560">Oxidoreductase</keyword>
<dbReference type="InterPro" id="IPR002347">
    <property type="entry name" value="SDR_fam"/>
</dbReference>
<name>A0ABT9HQI5_9SPHN</name>
<organism evidence="3 4">
    <name type="scientific">Qipengyuania profundimaris</name>
    <dbReference type="NCBI Taxonomy" id="3067652"/>
    <lineage>
        <taxon>Bacteria</taxon>
        <taxon>Pseudomonadati</taxon>
        <taxon>Pseudomonadota</taxon>
        <taxon>Alphaproteobacteria</taxon>
        <taxon>Sphingomonadales</taxon>
        <taxon>Erythrobacteraceae</taxon>
        <taxon>Qipengyuania</taxon>
    </lineage>
</organism>
<keyword evidence="4" id="KW-1185">Reference proteome</keyword>
<comment type="similarity">
    <text evidence="1">Belongs to the short-chain dehydrogenases/reductases (SDR) family.</text>
</comment>
<evidence type="ECO:0000256" key="1">
    <source>
        <dbReference type="ARBA" id="ARBA00006484"/>
    </source>
</evidence>
<accession>A0ABT9HQI5</accession>
<dbReference type="PANTHER" id="PTHR42901">
    <property type="entry name" value="ALCOHOL DEHYDROGENASE"/>
    <property type="match status" value="1"/>
</dbReference>